<reference evidence="1 2" key="1">
    <citation type="submission" date="2019-02" db="EMBL/GenBank/DDBJ databases">
        <title>Kribbella capetownensis sp. nov. and Kribbella speibonae sp. nov., isolated from soil.</title>
        <authorList>
            <person name="Curtis S.M."/>
            <person name="Norton I."/>
            <person name="Everest G.J."/>
            <person name="Meyers P.R."/>
        </authorList>
    </citation>
    <scope>NUCLEOTIDE SEQUENCE [LARGE SCALE GENOMIC DNA]</scope>
    <source>
        <strain evidence="1 2">NRRL B-24813</strain>
    </source>
</reference>
<dbReference type="OrthoDB" id="3831287at2"/>
<evidence type="ECO:0000313" key="2">
    <source>
        <dbReference type="Proteomes" id="UP000291144"/>
    </source>
</evidence>
<dbReference type="RefSeq" id="WP_131352439.1">
    <property type="nucleotide sequence ID" value="NZ_SJKB01000001.1"/>
</dbReference>
<protein>
    <submittedName>
        <fullName evidence="1">Uncharacterized protein</fullName>
    </submittedName>
</protein>
<dbReference type="AlphaFoldDB" id="A0A4R0L6F4"/>
<keyword evidence="2" id="KW-1185">Reference proteome</keyword>
<gene>
    <name evidence="1" type="ORF">E0H73_06390</name>
</gene>
<dbReference type="Proteomes" id="UP000291144">
    <property type="component" value="Unassembled WGS sequence"/>
</dbReference>
<proteinExistence type="predicted"/>
<organism evidence="1 2">
    <name type="scientific">Kribbella pittospori</name>
    <dbReference type="NCBI Taxonomy" id="722689"/>
    <lineage>
        <taxon>Bacteria</taxon>
        <taxon>Bacillati</taxon>
        <taxon>Actinomycetota</taxon>
        <taxon>Actinomycetes</taxon>
        <taxon>Propionibacteriales</taxon>
        <taxon>Kribbellaceae</taxon>
        <taxon>Kribbella</taxon>
    </lineage>
</organism>
<name>A0A4R0L6F4_9ACTN</name>
<comment type="caution">
    <text evidence="1">The sequence shown here is derived from an EMBL/GenBank/DDBJ whole genome shotgun (WGS) entry which is preliminary data.</text>
</comment>
<dbReference type="EMBL" id="SJKB01000001">
    <property type="protein sequence ID" value="TCC66498.1"/>
    <property type="molecule type" value="Genomic_DNA"/>
</dbReference>
<evidence type="ECO:0000313" key="1">
    <source>
        <dbReference type="EMBL" id="TCC66498.1"/>
    </source>
</evidence>
<accession>A0A4R0L6F4</accession>
<sequence>MAISDHEPDYLDRLARSEPLDSWQPEDLRAALAVVDDLDAQRPHTAGTARVIDLRLAIYRSRLRYELSQRVEGEPEH</sequence>